<evidence type="ECO:0000259" key="4">
    <source>
        <dbReference type="Pfam" id="PF13407"/>
    </source>
</evidence>
<dbReference type="PANTHER" id="PTHR46847:SF1">
    <property type="entry name" value="D-ALLOSE-BINDING PERIPLASMIC PROTEIN-RELATED"/>
    <property type="match status" value="1"/>
</dbReference>
<dbReference type="OrthoDB" id="4827464at2"/>
<dbReference type="EMBL" id="UHJJ01000011">
    <property type="protein sequence ID" value="SUQ15224.1"/>
    <property type="molecule type" value="Genomic_DNA"/>
</dbReference>
<keyword evidence="3" id="KW-0732">Signal</keyword>
<dbReference type="RefSeq" id="WP_109712859.1">
    <property type="nucleotide sequence ID" value="NZ_QGDS01000011.1"/>
</dbReference>
<dbReference type="InterPro" id="IPR028082">
    <property type="entry name" value="Peripla_BP_I"/>
</dbReference>
<dbReference type="Gene3D" id="3.40.50.2300">
    <property type="match status" value="2"/>
</dbReference>
<dbReference type="Pfam" id="PF13407">
    <property type="entry name" value="Peripla_BP_4"/>
    <property type="match status" value="1"/>
</dbReference>
<keyword evidence="6" id="KW-1185">Reference proteome</keyword>
<feature type="domain" description="Periplasmic binding protein" evidence="4">
    <location>
        <begin position="46"/>
        <end position="300"/>
    </location>
</feature>
<sequence length="334" mass="36624">MKRKFAEISAVIVCLMILAVSAYRDSNPHTVSQSQGDRLTIGVIALQDDQFQRLLQLAMKREADRQGAEVMMTNSGSQLAREVDAIESYVEKRVDGLCISPVSVEASMPALKKAYEEGVKIYSVHMSMEDDFQSGYIEMDQEGLGKITGEACRAYIEKKLGGKARIGILQFKSQLADMSARRTKGFLSAIKEMPRVEVVADMDAWMVSSGVSTATEMISANPEIDIIWAANEGGTISATLAVKNTGNAGKIVVFGTDSGEQIAKMLLADDNILQFVTGQDPDTMGKVAMQSIINTIRGKEIKKRTVIPGIPLSRENPEEVEAYLEDMKIKLKTW</sequence>
<gene>
    <name evidence="5" type="ORF">SAMN05216529_1118</name>
</gene>
<dbReference type="GO" id="GO:0030246">
    <property type="term" value="F:carbohydrate binding"/>
    <property type="evidence" value="ECO:0007669"/>
    <property type="project" value="UniProtKB-ARBA"/>
</dbReference>
<evidence type="ECO:0000256" key="3">
    <source>
        <dbReference type="ARBA" id="ARBA00022729"/>
    </source>
</evidence>
<protein>
    <submittedName>
        <fullName evidence="5">Monosaccharide ABC transporter substrate-binding protein, CUT2 family</fullName>
    </submittedName>
</protein>
<dbReference type="Proteomes" id="UP000254051">
    <property type="component" value="Unassembled WGS sequence"/>
</dbReference>
<evidence type="ECO:0000256" key="1">
    <source>
        <dbReference type="ARBA" id="ARBA00004196"/>
    </source>
</evidence>
<evidence type="ECO:0000256" key="2">
    <source>
        <dbReference type="ARBA" id="ARBA00007639"/>
    </source>
</evidence>
<organism evidence="5 6">
    <name type="scientific">Faecalicatena contorta</name>
    <dbReference type="NCBI Taxonomy" id="39482"/>
    <lineage>
        <taxon>Bacteria</taxon>
        <taxon>Bacillati</taxon>
        <taxon>Bacillota</taxon>
        <taxon>Clostridia</taxon>
        <taxon>Lachnospirales</taxon>
        <taxon>Lachnospiraceae</taxon>
        <taxon>Faecalicatena</taxon>
    </lineage>
</organism>
<proteinExistence type="inferred from homology"/>
<comment type="similarity">
    <text evidence="2">Belongs to the bacterial solute-binding protein 2 family.</text>
</comment>
<name>A0A315ZUF8_9FIRM</name>
<dbReference type="GO" id="GO:0030313">
    <property type="term" value="C:cell envelope"/>
    <property type="evidence" value="ECO:0007669"/>
    <property type="project" value="UniProtKB-SubCell"/>
</dbReference>
<evidence type="ECO:0000313" key="5">
    <source>
        <dbReference type="EMBL" id="SUQ15224.1"/>
    </source>
</evidence>
<dbReference type="AlphaFoldDB" id="A0A315ZUF8"/>
<dbReference type="InterPro" id="IPR025997">
    <property type="entry name" value="SBP_2_dom"/>
</dbReference>
<accession>A0A315ZUF8</accession>
<reference evidence="6" key="1">
    <citation type="submission" date="2017-07" db="EMBL/GenBank/DDBJ databases">
        <authorList>
            <person name="Varghese N."/>
            <person name="Submissions S."/>
        </authorList>
    </citation>
    <scope>NUCLEOTIDE SEQUENCE [LARGE SCALE GENOMIC DNA]</scope>
    <source>
        <strain evidence="6">NLAE-zl-C134</strain>
    </source>
</reference>
<dbReference type="PANTHER" id="PTHR46847">
    <property type="entry name" value="D-ALLOSE-BINDING PERIPLASMIC PROTEIN-RELATED"/>
    <property type="match status" value="1"/>
</dbReference>
<evidence type="ECO:0000313" key="6">
    <source>
        <dbReference type="Proteomes" id="UP000254051"/>
    </source>
</evidence>
<comment type="subcellular location">
    <subcellularLocation>
        <location evidence="1">Cell envelope</location>
    </subcellularLocation>
</comment>
<dbReference type="SUPFAM" id="SSF53822">
    <property type="entry name" value="Periplasmic binding protein-like I"/>
    <property type="match status" value="1"/>
</dbReference>